<evidence type="ECO:0000256" key="9">
    <source>
        <dbReference type="HAMAP-Rule" id="MF_00144"/>
    </source>
</evidence>
<evidence type="ECO:0000256" key="4">
    <source>
        <dbReference type="ARBA" id="ARBA00022741"/>
    </source>
</evidence>
<evidence type="ECO:0000256" key="1">
    <source>
        <dbReference type="ARBA" id="ARBA00022555"/>
    </source>
</evidence>
<comment type="caution">
    <text evidence="9">Lacks conserved residue(s) required for the propagation of feature annotation.</text>
</comment>
<dbReference type="CDD" id="cd01998">
    <property type="entry name" value="MnmA_TRMU-like"/>
    <property type="match status" value="1"/>
</dbReference>
<dbReference type="AlphaFoldDB" id="A0A478FPG1"/>
<dbReference type="NCBIfam" id="TIGR00420">
    <property type="entry name" value="trmU"/>
    <property type="match status" value="1"/>
</dbReference>
<feature type="site" description="Interaction with tRNA" evidence="9">
    <location>
        <position position="130"/>
    </location>
</feature>
<dbReference type="PANTHER" id="PTHR11933">
    <property type="entry name" value="TRNA 5-METHYLAMINOMETHYL-2-THIOURIDYLATE -METHYLTRANSFERASE"/>
    <property type="match status" value="1"/>
</dbReference>
<dbReference type="Pfam" id="PF20259">
    <property type="entry name" value="tRNA_Me_trans_M"/>
    <property type="match status" value="1"/>
</dbReference>
<protein>
    <recommendedName>
        <fullName evidence="9">tRNA-specific 2-thiouridylase MnmA</fullName>
        <ecNumber evidence="9">2.8.1.13</ecNumber>
    </recommendedName>
</protein>
<evidence type="ECO:0000256" key="8">
    <source>
        <dbReference type="ARBA" id="ARBA00051542"/>
    </source>
</evidence>
<sequence>MKVIIALSGGVDSAVAAFLLKKQNYEVIGVHMQNWDVELNEGLIRSEKGCSGKRDLEDVKRICDTLNIPLHVYTFVPEYWEKVFIPYIDSLEENLNTNPDIFCNYHIKFGVLFDKVVEDFGKDIKLATGHWAKIIQENNRYYLGVCSNKFKDQTYFLSALTEQKLSKVIFPLAEFTSKEEIREIAKQIGIFTWDKKDSVGICFIGKRNYRDFLSNYIEEKEGNLVDIETNEILGKHRGTHLYVLHQREGLFLKGYEEKYYVCGKDVEKNIVYLCRKSAIPKYLHKSLTRCKKLHWINKDKKLNIGDDVYVKARHSPKFFKARILEIDDFECLMEHEKMYVTSPGQAIVFYEMGDSIKCLGMGIYFDHK</sequence>
<gene>
    <name evidence="9 12" type="primary">mnmA</name>
    <name evidence="12" type="ORF">MHSWG343_02750</name>
</gene>
<dbReference type="Gene3D" id="3.40.50.620">
    <property type="entry name" value="HUPs"/>
    <property type="match status" value="1"/>
</dbReference>
<feature type="domain" description="tRNA-specific 2-thiouridylase MnmA-like central" evidence="11">
    <location>
        <begin position="210"/>
        <end position="275"/>
    </location>
</feature>
<evidence type="ECO:0000259" key="11">
    <source>
        <dbReference type="Pfam" id="PF20259"/>
    </source>
</evidence>
<keyword evidence="2 9" id="KW-0808">Transferase</keyword>
<dbReference type="GO" id="GO:0002143">
    <property type="term" value="P:tRNA wobble position uridine thiolation"/>
    <property type="evidence" value="ECO:0007669"/>
    <property type="project" value="TreeGrafter"/>
</dbReference>
<keyword evidence="5 9" id="KW-0067">ATP-binding</keyword>
<keyword evidence="9" id="KW-0963">Cytoplasm</keyword>
<dbReference type="InterPro" id="IPR014729">
    <property type="entry name" value="Rossmann-like_a/b/a_fold"/>
</dbReference>
<comment type="catalytic activity">
    <reaction evidence="8 9">
        <text>S-sulfanyl-L-cysteinyl-[protein] + uridine(34) in tRNA + AH2 + ATP = 2-thiouridine(34) in tRNA + L-cysteinyl-[protein] + A + AMP + diphosphate + H(+)</text>
        <dbReference type="Rhea" id="RHEA:47032"/>
        <dbReference type="Rhea" id="RHEA-COMP:10131"/>
        <dbReference type="Rhea" id="RHEA-COMP:11726"/>
        <dbReference type="Rhea" id="RHEA-COMP:11727"/>
        <dbReference type="Rhea" id="RHEA-COMP:11728"/>
        <dbReference type="ChEBI" id="CHEBI:13193"/>
        <dbReference type="ChEBI" id="CHEBI:15378"/>
        <dbReference type="ChEBI" id="CHEBI:17499"/>
        <dbReference type="ChEBI" id="CHEBI:29950"/>
        <dbReference type="ChEBI" id="CHEBI:30616"/>
        <dbReference type="ChEBI" id="CHEBI:33019"/>
        <dbReference type="ChEBI" id="CHEBI:61963"/>
        <dbReference type="ChEBI" id="CHEBI:65315"/>
        <dbReference type="ChEBI" id="CHEBI:87170"/>
        <dbReference type="ChEBI" id="CHEBI:456215"/>
        <dbReference type="EC" id="2.8.1.13"/>
    </reaction>
</comment>
<dbReference type="Proteomes" id="UP000324831">
    <property type="component" value="Unassembled WGS sequence"/>
</dbReference>
<feature type="binding site" evidence="9">
    <location>
        <position position="129"/>
    </location>
    <ligand>
        <name>ATP</name>
        <dbReference type="ChEBI" id="CHEBI:30616"/>
    </ligand>
</feature>
<dbReference type="NCBIfam" id="NF001138">
    <property type="entry name" value="PRK00143.1"/>
    <property type="match status" value="1"/>
</dbReference>
<comment type="subcellular location">
    <subcellularLocation>
        <location evidence="9">Cytoplasm</location>
    </subcellularLocation>
</comment>
<dbReference type="InterPro" id="IPR046885">
    <property type="entry name" value="MnmA-like_C"/>
</dbReference>
<dbReference type="GO" id="GO:0000049">
    <property type="term" value="F:tRNA binding"/>
    <property type="evidence" value="ECO:0007669"/>
    <property type="project" value="UniProtKB-KW"/>
</dbReference>
<evidence type="ECO:0000256" key="5">
    <source>
        <dbReference type="ARBA" id="ARBA00022840"/>
    </source>
</evidence>
<evidence type="ECO:0000256" key="2">
    <source>
        <dbReference type="ARBA" id="ARBA00022679"/>
    </source>
</evidence>
<dbReference type="EMBL" id="BIMN01000001">
    <property type="protein sequence ID" value="GCE63288.1"/>
    <property type="molecule type" value="Genomic_DNA"/>
</dbReference>
<name>A0A478FPG1_9MOLU</name>
<dbReference type="Pfam" id="PF20258">
    <property type="entry name" value="tRNA_Me_trans_C"/>
    <property type="match status" value="1"/>
</dbReference>
<accession>A0A478FPG1</accession>
<feature type="region of interest" description="Interaction with target base in tRNA" evidence="9">
    <location>
        <begin position="98"/>
        <end position="100"/>
    </location>
</feature>
<dbReference type="EC" id="2.8.1.13" evidence="9"/>
<dbReference type="Pfam" id="PF03054">
    <property type="entry name" value="tRNA_Me_trans"/>
    <property type="match status" value="1"/>
</dbReference>
<feature type="region of interest" description="Interaction with tRNA" evidence="9">
    <location>
        <begin position="151"/>
        <end position="153"/>
    </location>
</feature>
<dbReference type="RefSeq" id="WP_216082883.1">
    <property type="nucleotide sequence ID" value="NZ_CACTIB010000008.1"/>
</dbReference>
<dbReference type="InterPro" id="IPR004506">
    <property type="entry name" value="MnmA-like"/>
</dbReference>
<comment type="function">
    <text evidence="9">Catalyzes the 2-thiolation of uridine at the wobble position (U34) of tRNA, leading to the formation of s(2)U34.</text>
</comment>
<feature type="binding site" evidence="9">
    <location>
        <position position="32"/>
    </location>
    <ligand>
        <name>ATP</name>
        <dbReference type="ChEBI" id="CHEBI:30616"/>
    </ligand>
</feature>
<comment type="caution">
    <text evidence="12">The sequence shown here is derived from an EMBL/GenBank/DDBJ whole genome shotgun (WGS) entry which is preliminary data.</text>
</comment>
<evidence type="ECO:0000259" key="10">
    <source>
        <dbReference type="Pfam" id="PF20258"/>
    </source>
</evidence>
<dbReference type="InterPro" id="IPR046884">
    <property type="entry name" value="MnmA-like_central"/>
</dbReference>
<proteinExistence type="inferred from homology"/>
<keyword evidence="7" id="KW-1015">Disulfide bond</keyword>
<dbReference type="SUPFAM" id="SSF52402">
    <property type="entry name" value="Adenine nucleotide alpha hydrolases-like"/>
    <property type="match status" value="1"/>
</dbReference>
<dbReference type="GO" id="GO:0005737">
    <property type="term" value="C:cytoplasm"/>
    <property type="evidence" value="ECO:0007669"/>
    <property type="project" value="UniProtKB-SubCell"/>
</dbReference>
<dbReference type="Gene3D" id="2.40.30.10">
    <property type="entry name" value="Translation factors"/>
    <property type="match status" value="1"/>
</dbReference>
<comment type="similarity">
    <text evidence="9">Belongs to the MnmA/TRMU family.</text>
</comment>
<evidence type="ECO:0000256" key="3">
    <source>
        <dbReference type="ARBA" id="ARBA00022694"/>
    </source>
</evidence>
<feature type="active site" description="Nucleophile" evidence="9">
    <location>
        <position position="103"/>
    </location>
</feature>
<keyword evidence="4 9" id="KW-0547">Nucleotide-binding</keyword>
<feature type="binding site" evidence="9">
    <location>
        <begin position="6"/>
        <end position="13"/>
    </location>
    <ligand>
        <name>ATP</name>
        <dbReference type="ChEBI" id="CHEBI:30616"/>
    </ligand>
</feature>
<feature type="domain" description="tRNA-specific 2-thiouridylase MnmA-like C-terminal" evidence="10">
    <location>
        <begin position="289"/>
        <end position="363"/>
    </location>
</feature>
<evidence type="ECO:0000256" key="7">
    <source>
        <dbReference type="ARBA" id="ARBA00023157"/>
    </source>
</evidence>
<keyword evidence="3 9" id="KW-0819">tRNA processing</keyword>
<dbReference type="GO" id="GO:0005524">
    <property type="term" value="F:ATP binding"/>
    <property type="evidence" value="ECO:0007669"/>
    <property type="project" value="UniProtKB-KW"/>
</dbReference>
<dbReference type="GO" id="GO:0103016">
    <property type="term" value="F:tRNA-uridine 2-sulfurtransferase activity"/>
    <property type="evidence" value="ECO:0007669"/>
    <property type="project" value="UniProtKB-EC"/>
</dbReference>
<feature type="active site" description="Cysteine persulfide intermediate" evidence="9">
    <location>
        <position position="202"/>
    </location>
</feature>
<feature type="site" description="Interaction with tRNA" evidence="9">
    <location>
        <position position="345"/>
    </location>
</feature>
<evidence type="ECO:0000313" key="13">
    <source>
        <dbReference type="Proteomes" id="UP000324831"/>
    </source>
</evidence>
<dbReference type="InterPro" id="IPR023382">
    <property type="entry name" value="MnmA-like_central_sf"/>
</dbReference>
<keyword evidence="6 9" id="KW-0694">RNA-binding</keyword>
<dbReference type="PANTHER" id="PTHR11933:SF5">
    <property type="entry name" value="MITOCHONDRIAL TRNA-SPECIFIC 2-THIOURIDYLASE 1"/>
    <property type="match status" value="1"/>
</dbReference>
<keyword evidence="1 9" id="KW-0820">tRNA-binding</keyword>
<evidence type="ECO:0000256" key="6">
    <source>
        <dbReference type="ARBA" id="ARBA00022884"/>
    </source>
</evidence>
<reference evidence="12 13" key="1">
    <citation type="submission" date="2019-01" db="EMBL/GenBank/DDBJ databases">
        <title>Draft genome sequences of Candidatus Mycoplasma haemohominis SWG34-3 identified from a patient with pyrexia, anemia and liver dysfunction.</title>
        <authorList>
            <person name="Sekizuka T."/>
            <person name="Hattori N."/>
            <person name="Katano H."/>
            <person name="Takuma T."/>
            <person name="Ito T."/>
            <person name="Arai N."/>
            <person name="Yanai R."/>
            <person name="Ishii S."/>
            <person name="Miura Y."/>
            <person name="Tokunaga T."/>
            <person name="Watanabe H."/>
            <person name="Nomura N."/>
            <person name="Eguchi J."/>
            <person name="Arai T."/>
            <person name="Hasegawa H."/>
            <person name="Nakamaki T."/>
            <person name="Wakita T."/>
            <person name="Niki Y."/>
            <person name="Kuroda M."/>
        </authorList>
    </citation>
    <scope>NUCLEOTIDE SEQUENCE [LARGE SCALE GENOMIC DNA]</scope>
    <source>
        <strain evidence="12">SWG34-3</strain>
    </source>
</reference>
<dbReference type="HAMAP" id="MF_00144">
    <property type="entry name" value="tRNA_thiouridyl_MnmA"/>
    <property type="match status" value="1"/>
</dbReference>
<organism evidence="12 13">
    <name type="scientific">Candidatus Mycoplasma haematohominis</name>
    <dbReference type="NCBI Taxonomy" id="1494318"/>
    <lineage>
        <taxon>Bacteria</taxon>
        <taxon>Bacillati</taxon>
        <taxon>Mycoplasmatota</taxon>
        <taxon>Mollicutes</taxon>
        <taxon>Mycoplasmataceae</taxon>
        <taxon>Mycoplasma</taxon>
    </lineage>
</organism>
<evidence type="ECO:0000313" key="12">
    <source>
        <dbReference type="EMBL" id="GCE63288.1"/>
    </source>
</evidence>
<dbReference type="Gene3D" id="2.30.30.280">
    <property type="entry name" value="Adenine nucleotide alpha hydrolases-like domains"/>
    <property type="match status" value="1"/>
</dbReference>